<dbReference type="KEGG" id="tva:4759085"/>
<sequence>MSDQYWEMRSIYKCHINSYNALYKLKTEKEEDLDSIYKMIKTDLIETNPSIATKIIRNIFEIIPYNNRYTKSYLYLVNLILDDYHITEINDIYIISNYLFYKEYGIKLNKSADFREISSESLEIHTENTIYKAIMYDDLEAFIQFTEIDGFDQNQTLKNKLYPICNNGYSLLELCCYHGAVDCFKLLRTKFNSEITKTCLELSFLGGNPDIMFECKKYHEPNEKCMRYAIISHNIDFVTQLMNEHDLKIDLSYCGWCNNLEAFLVYFDQTKDTDKCRVYSMGFNVPSLHKYFH</sequence>
<evidence type="ECO:0000313" key="3">
    <source>
        <dbReference type="Proteomes" id="UP000001542"/>
    </source>
</evidence>
<dbReference type="eggNOG" id="ENOG502SBM3">
    <property type="taxonomic scope" value="Eukaryota"/>
</dbReference>
<reference evidence="2" key="1">
    <citation type="submission" date="2006-10" db="EMBL/GenBank/DDBJ databases">
        <authorList>
            <person name="Amadeo P."/>
            <person name="Zhao Q."/>
            <person name="Wortman J."/>
            <person name="Fraser-Liggett C."/>
            <person name="Carlton J."/>
        </authorList>
    </citation>
    <scope>NUCLEOTIDE SEQUENCE</scope>
    <source>
        <strain evidence="2">G3</strain>
    </source>
</reference>
<dbReference type="VEuPathDB" id="TrichDB:TVAG_027280"/>
<protein>
    <recommendedName>
        <fullName evidence="1">DUF3447 domain-containing protein</fullName>
    </recommendedName>
</protein>
<dbReference type="SMR" id="A2F1H3"/>
<keyword evidence="3" id="KW-1185">Reference proteome</keyword>
<dbReference type="PANTHER" id="PTHR24182">
    <property type="entry name" value="ANKYRIN REPEAT AND SOCS BOX CONTAINING 4"/>
    <property type="match status" value="1"/>
</dbReference>
<dbReference type="EMBL" id="DS113573">
    <property type="protein sequence ID" value="EAY01260.1"/>
    <property type="molecule type" value="Genomic_DNA"/>
</dbReference>
<dbReference type="VEuPathDB" id="TrichDB:TVAGG3_0947900"/>
<dbReference type="AlphaFoldDB" id="A2F1H3"/>
<name>A2F1H3_TRIV3</name>
<dbReference type="RefSeq" id="XP_001314075.1">
    <property type="nucleotide sequence ID" value="XM_001314068.1"/>
</dbReference>
<evidence type="ECO:0000313" key="2">
    <source>
        <dbReference type="EMBL" id="EAY01260.1"/>
    </source>
</evidence>
<proteinExistence type="predicted"/>
<dbReference type="InterPro" id="IPR036770">
    <property type="entry name" value="Ankyrin_rpt-contain_sf"/>
</dbReference>
<dbReference type="PANTHER" id="PTHR24182:SF13">
    <property type="entry name" value="LD18443P"/>
    <property type="match status" value="1"/>
</dbReference>
<dbReference type="SUPFAM" id="SSF48403">
    <property type="entry name" value="Ankyrin repeat"/>
    <property type="match status" value="1"/>
</dbReference>
<dbReference type="InterPro" id="IPR020683">
    <property type="entry name" value="DUF3447"/>
</dbReference>
<evidence type="ECO:0000259" key="1">
    <source>
        <dbReference type="Pfam" id="PF11929"/>
    </source>
</evidence>
<dbReference type="Proteomes" id="UP000001542">
    <property type="component" value="Unassembled WGS sequence"/>
</dbReference>
<dbReference type="InParanoid" id="A2F1H3"/>
<dbReference type="Pfam" id="PF11929">
    <property type="entry name" value="DUF3447"/>
    <property type="match status" value="1"/>
</dbReference>
<accession>A2F1H3</accession>
<organism evidence="2 3">
    <name type="scientific">Trichomonas vaginalis (strain ATCC PRA-98 / G3)</name>
    <dbReference type="NCBI Taxonomy" id="412133"/>
    <lineage>
        <taxon>Eukaryota</taxon>
        <taxon>Metamonada</taxon>
        <taxon>Parabasalia</taxon>
        <taxon>Trichomonadida</taxon>
        <taxon>Trichomonadidae</taxon>
        <taxon>Trichomonas</taxon>
    </lineage>
</organism>
<reference evidence="2" key="2">
    <citation type="journal article" date="2007" name="Science">
        <title>Draft genome sequence of the sexually transmitted pathogen Trichomonas vaginalis.</title>
        <authorList>
            <person name="Carlton J.M."/>
            <person name="Hirt R.P."/>
            <person name="Silva J.C."/>
            <person name="Delcher A.L."/>
            <person name="Schatz M."/>
            <person name="Zhao Q."/>
            <person name="Wortman J.R."/>
            <person name="Bidwell S.L."/>
            <person name="Alsmark U.C.M."/>
            <person name="Besteiro S."/>
            <person name="Sicheritz-Ponten T."/>
            <person name="Noel C.J."/>
            <person name="Dacks J.B."/>
            <person name="Foster P.G."/>
            <person name="Simillion C."/>
            <person name="Van de Peer Y."/>
            <person name="Miranda-Saavedra D."/>
            <person name="Barton G.J."/>
            <person name="Westrop G.D."/>
            <person name="Mueller S."/>
            <person name="Dessi D."/>
            <person name="Fiori P.L."/>
            <person name="Ren Q."/>
            <person name="Paulsen I."/>
            <person name="Zhang H."/>
            <person name="Bastida-Corcuera F.D."/>
            <person name="Simoes-Barbosa A."/>
            <person name="Brown M.T."/>
            <person name="Hayes R.D."/>
            <person name="Mukherjee M."/>
            <person name="Okumura C.Y."/>
            <person name="Schneider R."/>
            <person name="Smith A.J."/>
            <person name="Vanacova S."/>
            <person name="Villalvazo M."/>
            <person name="Haas B.J."/>
            <person name="Pertea M."/>
            <person name="Feldblyum T.V."/>
            <person name="Utterback T.R."/>
            <person name="Shu C.L."/>
            <person name="Osoegawa K."/>
            <person name="de Jong P.J."/>
            <person name="Hrdy I."/>
            <person name="Horvathova L."/>
            <person name="Zubacova Z."/>
            <person name="Dolezal P."/>
            <person name="Malik S.B."/>
            <person name="Logsdon J.M. Jr."/>
            <person name="Henze K."/>
            <person name="Gupta A."/>
            <person name="Wang C.C."/>
            <person name="Dunne R.L."/>
            <person name="Upcroft J.A."/>
            <person name="Upcroft P."/>
            <person name="White O."/>
            <person name="Salzberg S.L."/>
            <person name="Tang P."/>
            <person name="Chiu C.-H."/>
            <person name="Lee Y.-S."/>
            <person name="Embley T.M."/>
            <person name="Coombs G.H."/>
            <person name="Mottram J.C."/>
            <person name="Tachezy J."/>
            <person name="Fraser-Liggett C.M."/>
            <person name="Johnson P.J."/>
        </authorList>
    </citation>
    <scope>NUCLEOTIDE SEQUENCE [LARGE SCALE GENOMIC DNA]</scope>
    <source>
        <strain evidence="2">G3</strain>
    </source>
</reference>
<feature type="domain" description="DUF3447" evidence="1">
    <location>
        <begin position="191"/>
        <end position="266"/>
    </location>
</feature>
<gene>
    <name evidence="2" type="ORF">TVAG_027280</name>
</gene>